<accession>A0A9W6VLS2</accession>
<dbReference type="GO" id="GO:0016787">
    <property type="term" value="F:hydrolase activity"/>
    <property type="evidence" value="ECO:0007669"/>
    <property type="project" value="UniProtKB-KW"/>
</dbReference>
<keyword evidence="3" id="KW-1185">Reference proteome</keyword>
<protein>
    <submittedName>
        <fullName evidence="2">Alpha/beta hydrolase</fullName>
    </submittedName>
</protein>
<evidence type="ECO:0000313" key="2">
    <source>
        <dbReference type="EMBL" id="GLY70806.1"/>
    </source>
</evidence>
<evidence type="ECO:0000259" key="1">
    <source>
        <dbReference type="Pfam" id="PF00561"/>
    </source>
</evidence>
<dbReference type="InterPro" id="IPR050471">
    <property type="entry name" value="AB_hydrolase"/>
</dbReference>
<keyword evidence="2" id="KW-0378">Hydrolase</keyword>
<dbReference type="RefSeq" id="WP_285490126.1">
    <property type="nucleotide sequence ID" value="NZ_BSTI01000026.1"/>
</dbReference>
<name>A0A9W6VLS2_9PSEU</name>
<gene>
    <name evidence="2" type="ORF">Atai01_74250</name>
</gene>
<comment type="caution">
    <text evidence="2">The sequence shown here is derived from an EMBL/GenBank/DDBJ whole genome shotgun (WGS) entry which is preliminary data.</text>
</comment>
<dbReference type="PANTHER" id="PTHR43433:SF5">
    <property type="entry name" value="AB HYDROLASE-1 DOMAIN-CONTAINING PROTEIN"/>
    <property type="match status" value="1"/>
</dbReference>
<dbReference type="SUPFAM" id="SSF53474">
    <property type="entry name" value="alpha/beta-Hydrolases"/>
    <property type="match status" value="1"/>
</dbReference>
<dbReference type="Gene3D" id="3.40.50.1820">
    <property type="entry name" value="alpha/beta hydrolase"/>
    <property type="match status" value="1"/>
</dbReference>
<dbReference type="InterPro" id="IPR000073">
    <property type="entry name" value="AB_hydrolase_1"/>
</dbReference>
<dbReference type="Pfam" id="PF00561">
    <property type="entry name" value="Abhydrolase_1"/>
    <property type="match status" value="1"/>
</dbReference>
<dbReference type="PANTHER" id="PTHR43433">
    <property type="entry name" value="HYDROLASE, ALPHA/BETA FOLD FAMILY PROTEIN"/>
    <property type="match status" value="1"/>
</dbReference>
<proteinExistence type="predicted"/>
<evidence type="ECO:0000313" key="3">
    <source>
        <dbReference type="Proteomes" id="UP001165136"/>
    </source>
</evidence>
<sequence length="286" mass="30368">MERIVEANGIRLWCETFGDPAGPALLLVMGLGARGTTWPDEFCRLLQEGGRYVIRYDNRDTGLSSGVDFEAKPYTMIDLAQDAVGLLDGLGIAVADVVGASMGGMIAQEIALEHADRLRSLTVIMSSAEPLDPVTNTFRGAQRDPRLAAWDAEQIANPPSTREEHVEAHLKLARILTGRLTAFDEAATRAIIEREIESAAGAAPASKNHILAAFASRDRSGLVGSITAPTLVIHGTDDPMAPIAHGEALAAAIPNSEFLPIEGMGHGFPAPALPRISAAILRHTGR</sequence>
<dbReference type="EMBL" id="BSTI01000026">
    <property type="protein sequence ID" value="GLY70806.1"/>
    <property type="molecule type" value="Genomic_DNA"/>
</dbReference>
<dbReference type="Proteomes" id="UP001165136">
    <property type="component" value="Unassembled WGS sequence"/>
</dbReference>
<reference evidence="2" key="1">
    <citation type="submission" date="2023-03" db="EMBL/GenBank/DDBJ databases">
        <title>Amycolatopsis taiwanensis NBRC 103393.</title>
        <authorList>
            <person name="Ichikawa N."/>
            <person name="Sato H."/>
            <person name="Tonouchi N."/>
        </authorList>
    </citation>
    <scope>NUCLEOTIDE SEQUENCE</scope>
    <source>
        <strain evidence="2">NBRC 103393</strain>
    </source>
</reference>
<feature type="domain" description="AB hydrolase-1" evidence="1">
    <location>
        <begin position="23"/>
        <end position="266"/>
    </location>
</feature>
<dbReference type="AlphaFoldDB" id="A0A9W6VLS2"/>
<organism evidence="2 3">
    <name type="scientific">Amycolatopsis taiwanensis</name>
    <dbReference type="NCBI Taxonomy" id="342230"/>
    <lineage>
        <taxon>Bacteria</taxon>
        <taxon>Bacillati</taxon>
        <taxon>Actinomycetota</taxon>
        <taxon>Actinomycetes</taxon>
        <taxon>Pseudonocardiales</taxon>
        <taxon>Pseudonocardiaceae</taxon>
        <taxon>Amycolatopsis</taxon>
    </lineage>
</organism>
<dbReference type="InterPro" id="IPR029058">
    <property type="entry name" value="AB_hydrolase_fold"/>
</dbReference>